<proteinExistence type="inferred from homology"/>
<feature type="transmembrane region" description="Helical" evidence="5">
    <location>
        <begin position="214"/>
        <end position="233"/>
    </location>
</feature>
<protein>
    <recommendedName>
        <fullName evidence="5">Probable membrane transporter protein</fullName>
    </recommendedName>
</protein>
<evidence type="ECO:0000256" key="4">
    <source>
        <dbReference type="ARBA" id="ARBA00023136"/>
    </source>
</evidence>
<accession>A0A212JDQ5</accession>
<evidence type="ECO:0000313" key="6">
    <source>
        <dbReference type="EMBL" id="SBV97580.1"/>
    </source>
</evidence>
<dbReference type="EMBL" id="FLUP01000001">
    <property type="protein sequence ID" value="SBV97580.1"/>
    <property type="molecule type" value="Genomic_DNA"/>
</dbReference>
<dbReference type="InterPro" id="IPR002781">
    <property type="entry name" value="TM_pro_TauE-like"/>
</dbReference>
<feature type="transmembrane region" description="Helical" evidence="5">
    <location>
        <begin position="144"/>
        <end position="170"/>
    </location>
</feature>
<name>A0A212JDQ5_9BACT</name>
<dbReference type="PANTHER" id="PTHR43483">
    <property type="entry name" value="MEMBRANE TRANSPORTER PROTEIN HI_0806-RELATED"/>
    <property type="match status" value="1"/>
</dbReference>
<feature type="transmembrane region" description="Helical" evidence="5">
    <location>
        <begin position="51"/>
        <end position="69"/>
    </location>
</feature>
<feature type="transmembrane region" description="Helical" evidence="5">
    <location>
        <begin position="81"/>
        <end position="100"/>
    </location>
</feature>
<evidence type="ECO:0000256" key="3">
    <source>
        <dbReference type="ARBA" id="ARBA00022989"/>
    </source>
</evidence>
<gene>
    <name evidence="6" type="ORF">KM92DES2_10943</name>
</gene>
<sequence length="265" mass="27215">MLVSLVAYVLCGAVAGVLAGLLGVGGGIVLVPLMVAIFPTVGVPAQYVQQMALGTSLASIMITSISSARAHNARGAVHWDIFKAITPGILVGTFFGGLIATHMPTMFLKIFFICFILFVSAQMLSNYRPPASRDLPGKMGTAGVGGVIGLVSSFVGIGGGTLSVPFMTFCNVPLHHAVGTSAAIGFPIAVAGTLGFIVGGWGRPDLPAMSLGFVNLWALLGIATASFMTAPLGAKLSHALPADKLKKGFACFLILVALKMIWGLV</sequence>
<comment type="similarity">
    <text evidence="5">Belongs to the 4-toluene sulfonate uptake permease (TSUP) (TC 2.A.102) family.</text>
</comment>
<keyword evidence="2 5" id="KW-0812">Transmembrane</keyword>
<feature type="transmembrane region" description="Helical" evidence="5">
    <location>
        <begin position="245"/>
        <end position="264"/>
    </location>
</feature>
<dbReference type="GO" id="GO:0005886">
    <property type="term" value="C:plasma membrane"/>
    <property type="evidence" value="ECO:0007669"/>
    <property type="project" value="UniProtKB-SubCell"/>
</dbReference>
<dbReference type="PANTHER" id="PTHR43483:SF3">
    <property type="entry name" value="MEMBRANE TRANSPORTER PROTEIN HI_0806-RELATED"/>
    <property type="match status" value="1"/>
</dbReference>
<evidence type="ECO:0000256" key="1">
    <source>
        <dbReference type="ARBA" id="ARBA00004141"/>
    </source>
</evidence>
<comment type="subcellular location">
    <subcellularLocation>
        <location evidence="5">Cell membrane</location>
        <topology evidence="5">Multi-pass membrane protein</topology>
    </subcellularLocation>
    <subcellularLocation>
        <location evidence="1">Membrane</location>
        <topology evidence="1">Multi-pass membrane protein</topology>
    </subcellularLocation>
</comment>
<organism evidence="6">
    <name type="scientific">uncultured Desulfovibrio sp</name>
    <dbReference type="NCBI Taxonomy" id="167968"/>
    <lineage>
        <taxon>Bacteria</taxon>
        <taxon>Pseudomonadati</taxon>
        <taxon>Thermodesulfobacteriota</taxon>
        <taxon>Desulfovibrionia</taxon>
        <taxon>Desulfovibrionales</taxon>
        <taxon>Desulfovibrionaceae</taxon>
        <taxon>Desulfovibrio</taxon>
        <taxon>environmental samples</taxon>
    </lineage>
</organism>
<feature type="transmembrane region" description="Helical" evidence="5">
    <location>
        <begin position="107"/>
        <end position="124"/>
    </location>
</feature>
<evidence type="ECO:0000256" key="2">
    <source>
        <dbReference type="ARBA" id="ARBA00022692"/>
    </source>
</evidence>
<keyword evidence="4 5" id="KW-0472">Membrane</keyword>
<keyword evidence="3 5" id="KW-1133">Transmembrane helix</keyword>
<dbReference type="RefSeq" id="WP_192112442.1">
    <property type="nucleotide sequence ID" value="NZ_CABUEN010000001.1"/>
</dbReference>
<keyword evidence="5" id="KW-1003">Cell membrane</keyword>
<feature type="transmembrane region" description="Helical" evidence="5">
    <location>
        <begin position="6"/>
        <end position="39"/>
    </location>
</feature>
<dbReference type="Pfam" id="PF01925">
    <property type="entry name" value="TauE"/>
    <property type="match status" value="1"/>
</dbReference>
<dbReference type="AlphaFoldDB" id="A0A212JDQ5"/>
<reference evidence="6" key="1">
    <citation type="submission" date="2016-04" db="EMBL/GenBank/DDBJ databases">
        <authorList>
            <person name="Evans L.H."/>
            <person name="Alamgir A."/>
            <person name="Owens N."/>
            <person name="Weber N.D."/>
            <person name="Virtaneva K."/>
            <person name="Barbian K."/>
            <person name="Babar A."/>
            <person name="Rosenke K."/>
        </authorList>
    </citation>
    <scope>NUCLEOTIDE SEQUENCE</scope>
    <source>
        <strain evidence="6">92-2</strain>
    </source>
</reference>
<evidence type="ECO:0000256" key="5">
    <source>
        <dbReference type="RuleBase" id="RU363041"/>
    </source>
</evidence>
<feature type="transmembrane region" description="Helical" evidence="5">
    <location>
        <begin position="182"/>
        <end position="202"/>
    </location>
</feature>